<gene>
    <name evidence="1" type="ORF">T4D_2896</name>
</gene>
<reference evidence="1 2" key="1">
    <citation type="submission" date="2015-01" db="EMBL/GenBank/DDBJ databases">
        <title>Evolution of Trichinella species and genotypes.</title>
        <authorList>
            <person name="Korhonen P.K."/>
            <person name="Edoardo P."/>
            <person name="Giuseppe L.R."/>
            <person name="Gasser R.B."/>
        </authorList>
    </citation>
    <scope>NUCLEOTIDE SEQUENCE [LARGE SCALE GENOMIC DNA]</scope>
    <source>
        <strain evidence="1">ISS470</strain>
    </source>
</reference>
<evidence type="ECO:0000313" key="2">
    <source>
        <dbReference type="Proteomes" id="UP000054995"/>
    </source>
</evidence>
<organism evidence="1 2">
    <name type="scientific">Trichinella pseudospiralis</name>
    <name type="common">Parasitic roundworm</name>
    <dbReference type="NCBI Taxonomy" id="6337"/>
    <lineage>
        <taxon>Eukaryota</taxon>
        <taxon>Metazoa</taxon>
        <taxon>Ecdysozoa</taxon>
        <taxon>Nematoda</taxon>
        <taxon>Enoplea</taxon>
        <taxon>Dorylaimia</taxon>
        <taxon>Trichinellida</taxon>
        <taxon>Trichinellidae</taxon>
        <taxon>Trichinella</taxon>
    </lineage>
</organism>
<evidence type="ECO:0000313" key="1">
    <source>
        <dbReference type="EMBL" id="KRY91354.1"/>
    </source>
</evidence>
<protein>
    <submittedName>
        <fullName evidence="1">Uncharacterized protein</fullName>
    </submittedName>
</protein>
<proteinExistence type="predicted"/>
<accession>A0A0V1FZ34</accession>
<comment type="caution">
    <text evidence="1">The sequence shown here is derived from an EMBL/GenBank/DDBJ whole genome shotgun (WGS) entry which is preliminary data.</text>
</comment>
<sequence length="81" mass="9727">MVNEEKKLFIEKYVKRLTNFVHLTLCPSLLVLHLQRRCVFPGLRVSRHTQNLMHNFYFSRQHNTPGHHSTRLRLWSLSDIS</sequence>
<keyword evidence="2" id="KW-1185">Reference proteome</keyword>
<name>A0A0V1FZ34_TRIPS</name>
<dbReference type="EMBL" id="JYDT01000014">
    <property type="protein sequence ID" value="KRY91354.1"/>
    <property type="molecule type" value="Genomic_DNA"/>
</dbReference>
<dbReference type="Proteomes" id="UP000054995">
    <property type="component" value="Unassembled WGS sequence"/>
</dbReference>
<dbReference type="AlphaFoldDB" id="A0A0V1FZ34"/>